<dbReference type="CDD" id="cd07185">
    <property type="entry name" value="OmpA_C-like"/>
    <property type="match status" value="1"/>
</dbReference>
<gene>
    <name evidence="9" type="ORF">EDD80_104253</name>
</gene>
<dbReference type="SUPFAM" id="SSF48452">
    <property type="entry name" value="TPR-like"/>
    <property type="match status" value="1"/>
</dbReference>
<dbReference type="AlphaFoldDB" id="A0A4R3KTQ1"/>
<dbReference type="GO" id="GO:0009279">
    <property type="term" value="C:cell outer membrane"/>
    <property type="evidence" value="ECO:0007669"/>
    <property type="project" value="UniProtKB-SubCell"/>
</dbReference>
<keyword evidence="3" id="KW-0998">Cell outer membrane</keyword>
<feature type="compositionally biased region" description="Basic and acidic residues" evidence="6">
    <location>
        <begin position="613"/>
        <end position="629"/>
    </location>
</feature>
<comment type="caution">
    <text evidence="9">The sequence shown here is derived from an EMBL/GenBank/DDBJ whole genome shotgun (WGS) entry which is preliminary data.</text>
</comment>
<dbReference type="EMBL" id="SMAD01000004">
    <property type="protein sequence ID" value="TCS87901.1"/>
    <property type="molecule type" value="Genomic_DNA"/>
</dbReference>
<dbReference type="Gene3D" id="2.120.10.30">
    <property type="entry name" value="TolB, C-terminal domain"/>
    <property type="match status" value="1"/>
</dbReference>
<feature type="signal peptide" evidence="7">
    <location>
        <begin position="1"/>
        <end position="19"/>
    </location>
</feature>
<feature type="region of interest" description="Disordered" evidence="6">
    <location>
        <begin position="607"/>
        <end position="629"/>
    </location>
</feature>
<dbReference type="Gene3D" id="3.30.1330.60">
    <property type="entry name" value="OmpA-like domain"/>
    <property type="match status" value="1"/>
</dbReference>
<evidence type="ECO:0000259" key="8">
    <source>
        <dbReference type="PROSITE" id="PS51123"/>
    </source>
</evidence>
<dbReference type="Pfam" id="PF13181">
    <property type="entry name" value="TPR_8"/>
    <property type="match status" value="1"/>
</dbReference>
<dbReference type="InterPro" id="IPR036737">
    <property type="entry name" value="OmpA-like_sf"/>
</dbReference>
<dbReference type="SUPFAM" id="SSF82171">
    <property type="entry name" value="DPP6 N-terminal domain-like"/>
    <property type="match status" value="1"/>
</dbReference>
<keyword evidence="2 5" id="KW-0472">Membrane</keyword>
<proteinExistence type="predicted"/>
<dbReference type="SUPFAM" id="SSF103088">
    <property type="entry name" value="OmpA-like"/>
    <property type="match status" value="1"/>
</dbReference>
<dbReference type="PROSITE" id="PS51123">
    <property type="entry name" value="OMPA_2"/>
    <property type="match status" value="1"/>
</dbReference>
<dbReference type="InterPro" id="IPR019734">
    <property type="entry name" value="TPR_rpt"/>
</dbReference>
<sequence length="629" mass="70165">MKRLLLLFCVSFTFFHTLAQSTNSKKALQAYETAQQHIGGKEYTQALNELYKAIQEDPGFIEAYQVLGDIFRIQENHVNAVTNYRKVLEIKPDFSARTRYGLGVSLFHLEKYAEAKEQLKKFLQDGNPGSQELARVKKYIANCGFAETAIKSPVAFEPVNLGETVNSIHDEYLPAITVDGSTLVFTRKTQQGEDFYTSSRSDSTWSRAVFLSEVINTPVYNEGAEALSADGRTIYFTICAKPGGMGSCDIYYSRFNGSQWSAPLNLGHPVNSPAWESQPSLSPDGRTLYFASNRAGTLGGIDLWKSVLQEDGSWSKPVNLGPHINTPWEEQSPFIHPDNKTLYFTSEGWPGMGGKDIFFSRKKDGEWQKAENIGYPINTVKDESSLIISAGGKTAYFASNSLKGLGAYDLYTFEMPPEARPGFVSYVKGLIYDEATNAKLSARVQLINTANKEIVFESGSNELTGEFLASLPAGNNYAFNVSKPGYLFYSGSFFLEDLSASDPFRLDVPLKKIAKGEKIVLQNVFFETDSYKLKPESYAELDKIIEFMKQNPRVVIELSGHTDDVGTGEHNQQLSENRAKAAYAYLVRGILQPERFVYKGYGESQPLAENTTEEGRAKNRRTELKIVSE</sequence>
<keyword evidence="7" id="KW-0732">Signal</keyword>
<feature type="repeat" description="TPR" evidence="4">
    <location>
        <begin position="61"/>
        <end position="94"/>
    </location>
</feature>
<dbReference type="Proteomes" id="UP000295807">
    <property type="component" value="Unassembled WGS sequence"/>
</dbReference>
<dbReference type="InterPro" id="IPR006664">
    <property type="entry name" value="OMP_bac"/>
</dbReference>
<dbReference type="PANTHER" id="PTHR30329">
    <property type="entry name" value="STATOR ELEMENT OF FLAGELLAR MOTOR COMPLEX"/>
    <property type="match status" value="1"/>
</dbReference>
<organism evidence="9 10">
    <name type="scientific">Anseongella ginsenosidimutans</name>
    <dbReference type="NCBI Taxonomy" id="496056"/>
    <lineage>
        <taxon>Bacteria</taxon>
        <taxon>Pseudomonadati</taxon>
        <taxon>Bacteroidota</taxon>
        <taxon>Sphingobacteriia</taxon>
        <taxon>Sphingobacteriales</taxon>
        <taxon>Sphingobacteriaceae</taxon>
        <taxon>Anseongella</taxon>
    </lineage>
</organism>
<keyword evidence="10" id="KW-1185">Reference proteome</keyword>
<dbReference type="InterPro" id="IPR011990">
    <property type="entry name" value="TPR-like_helical_dom_sf"/>
</dbReference>
<evidence type="ECO:0000313" key="10">
    <source>
        <dbReference type="Proteomes" id="UP000295807"/>
    </source>
</evidence>
<evidence type="ECO:0000256" key="1">
    <source>
        <dbReference type="ARBA" id="ARBA00004442"/>
    </source>
</evidence>
<name>A0A4R3KTQ1_9SPHI</name>
<evidence type="ECO:0000313" key="9">
    <source>
        <dbReference type="EMBL" id="TCS87901.1"/>
    </source>
</evidence>
<dbReference type="PANTHER" id="PTHR30329:SF21">
    <property type="entry name" value="LIPOPROTEIN YIAD-RELATED"/>
    <property type="match status" value="1"/>
</dbReference>
<dbReference type="Pfam" id="PF00691">
    <property type="entry name" value="OmpA"/>
    <property type="match status" value="1"/>
</dbReference>
<accession>A0A4R3KTQ1</accession>
<evidence type="ECO:0000256" key="3">
    <source>
        <dbReference type="ARBA" id="ARBA00023237"/>
    </source>
</evidence>
<dbReference type="InterPro" id="IPR011042">
    <property type="entry name" value="6-blade_b-propeller_TolB-like"/>
</dbReference>
<feature type="domain" description="OmpA-like" evidence="8">
    <location>
        <begin position="515"/>
        <end position="629"/>
    </location>
</feature>
<evidence type="ECO:0000256" key="7">
    <source>
        <dbReference type="SAM" id="SignalP"/>
    </source>
</evidence>
<keyword evidence="4" id="KW-0802">TPR repeat</keyword>
<dbReference type="RefSeq" id="WP_132128977.1">
    <property type="nucleotide sequence ID" value="NZ_CP042432.1"/>
</dbReference>
<comment type="subcellular location">
    <subcellularLocation>
        <location evidence="1">Cell outer membrane</location>
    </subcellularLocation>
</comment>
<dbReference type="SMART" id="SM00028">
    <property type="entry name" value="TPR"/>
    <property type="match status" value="3"/>
</dbReference>
<dbReference type="Gene3D" id="1.25.40.10">
    <property type="entry name" value="Tetratricopeptide repeat domain"/>
    <property type="match status" value="1"/>
</dbReference>
<dbReference type="PROSITE" id="PS50005">
    <property type="entry name" value="TPR"/>
    <property type="match status" value="1"/>
</dbReference>
<protein>
    <submittedName>
        <fullName evidence="9">Outer membrane protein OmpA-like peptidoglycan-associated protein</fullName>
    </submittedName>
</protein>
<dbReference type="Pfam" id="PF07676">
    <property type="entry name" value="PD40"/>
    <property type="match status" value="3"/>
</dbReference>
<evidence type="ECO:0000256" key="4">
    <source>
        <dbReference type="PROSITE-ProRule" id="PRU00339"/>
    </source>
</evidence>
<reference evidence="9 10" key="1">
    <citation type="submission" date="2019-03" db="EMBL/GenBank/DDBJ databases">
        <title>Genomic Encyclopedia of Type Strains, Phase IV (KMG-IV): sequencing the most valuable type-strain genomes for metagenomic binning, comparative biology and taxonomic classification.</title>
        <authorList>
            <person name="Goeker M."/>
        </authorList>
    </citation>
    <scope>NUCLEOTIDE SEQUENCE [LARGE SCALE GENOMIC DNA]</scope>
    <source>
        <strain evidence="9 10">DSM 21100</strain>
    </source>
</reference>
<dbReference type="InterPro" id="IPR011659">
    <property type="entry name" value="WD40"/>
</dbReference>
<dbReference type="InterPro" id="IPR050330">
    <property type="entry name" value="Bact_OuterMem_StrucFunc"/>
</dbReference>
<dbReference type="PRINTS" id="PR01021">
    <property type="entry name" value="OMPADOMAIN"/>
</dbReference>
<dbReference type="InterPro" id="IPR006665">
    <property type="entry name" value="OmpA-like"/>
</dbReference>
<evidence type="ECO:0000256" key="6">
    <source>
        <dbReference type="SAM" id="MobiDB-lite"/>
    </source>
</evidence>
<evidence type="ECO:0000256" key="2">
    <source>
        <dbReference type="ARBA" id="ARBA00023136"/>
    </source>
</evidence>
<feature type="chain" id="PRO_5020529579" evidence="7">
    <location>
        <begin position="20"/>
        <end position="629"/>
    </location>
</feature>
<evidence type="ECO:0000256" key="5">
    <source>
        <dbReference type="PROSITE-ProRule" id="PRU00473"/>
    </source>
</evidence>
<dbReference type="OrthoDB" id="9809364at2"/>